<evidence type="ECO:0000256" key="1">
    <source>
        <dbReference type="ARBA" id="ARBA00008005"/>
    </source>
</evidence>
<gene>
    <name evidence="3" type="ORF">C5468_07460</name>
</gene>
<dbReference type="RefSeq" id="WP_132344634.1">
    <property type="nucleotide sequence ID" value="NZ_CAWOLF010000006.1"/>
</dbReference>
<dbReference type="PANTHER" id="PTHR35861">
    <property type="match status" value="1"/>
</dbReference>
<dbReference type="Pfam" id="PF17482">
    <property type="entry name" value="Phage_sheath_1C"/>
    <property type="match status" value="1"/>
</dbReference>
<dbReference type="Proteomes" id="UP000295550">
    <property type="component" value="Unassembled WGS sequence"/>
</dbReference>
<name>A0A4R4JJC1_PHOLU</name>
<dbReference type="InterPro" id="IPR020287">
    <property type="entry name" value="Tail_sheath_C"/>
</dbReference>
<comment type="similarity">
    <text evidence="1">Belongs to the myoviridae tail sheath protein family.</text>
</comment>
<dbReference type="Gene3D" id="3.40.50.11780">
    <property type="match status" value="1"/>
</dbReference>
<reference evidence="3 4" key="1">
    <citation type="journal article" date="2019" name="Int. J. Syst. Evol. Microbiol.">
        <title>Photorhabdus khanii subsp. guanajuatensis subsp. nov., isolated from Heterorhabditis atacamensis, and Photorhabdus luminescens subsp. mexicana subsp. nov., isolated from Heterorhabditis mexicana entomopathogenic nematodes.</title>
        <authorList>
            <person name="Machado R.A.R."/>
            <person name="Bruno P."/>
            <person name="Arce C.C.M."/>
            <person name="Liechti N."/>
            <person name="Kohler A."/>
            <person name="Bernal J."/>
            <person name="Bruggmann R."/>
            <person name="Turlings T.C.J."/>
        </authorList>
    </citation>
    <scope>NUCLEOTIDE SEQUENCE [LARGE SCALE GENOMIC DNA]</scope>
    <source>
        <strain evidence="3 4">MEX47-22</strain>
    </source>
</reference>
<organism evidence="3 4">
    <name type="scientific">Photorhabdus luminescens subsp. mexicana</name>
    <dbReference type="NCBI Taxonomy" id="2100167"/>
    <lineage>
        <taxon>Bacteria</taxon>
        <taxon>Pseudomonadati</taxon>
        <taxon>Pseudomonadota</taxon>
        <taxon>Gammaproteobacteria</taxon>
        <taxon>Enterobacterales</taxon>
        <taxon>Morganellaceae</taxon>
        <taxon>Photorhabdus</taxon>
    </lineage>
</organism>
<sequence length="401" mass="45114">MEITQPGVTITENLISQKQNEAFVGIPVFIGYTQPAENSHANDKTAIKLNSLADFTLSFKKTGLMYHSVRHFFENGGQQAYVLSLGSDEPRDDFQSLTNTLQQDWIKQAISAQNAITLIVVPDIVYLNQMSNPDSEIDQHDKVQFWLQFWQSALNLCQCRRGIMGLLDAPDDPALAAECLTQFSSNDRQWGAVYWPRVNSAYQEQNQPVVLSPTAAAAAVIQRNDNQTVVWHAPANIALAKVISPIRSHIEADALFNQDGTSLNLVRSFPGKGTRIWGCRTLDNIPSSPWRYIQTRRLVSYIEAHMTQLGRAFVFEPNNAITWMKFKGQAYNWLHQLWLNGGLRGTQEDQAFEVLLGVDESMSEADLRAGKMIMKIRLALLIPAEFIELSLTFDTRTGITH</sequence>
<dbReference type="PANTHER" id="PTHR35861:SF1">
    <property type="entry name" value="PHAGE TAIL SHEATH PROTEIN"/>
    <property type="match status" value="1"/>
</dbReference>
<dbReference type="AlphaFoldDB" id="A0A4R4JJC1"/>
<dbReference type="InterPro" id="IPR052042">
    <property type="entry name" value="Tail_sheath_structural"/>
</dbReference>
<feature type="domain" description="Tail sheath protein C-terminal" evidence="2">
    <location>
        <begin position="287"/>
        <end position="389"/>
    </location>
</feature>
<evidence type="ECO:0000313" key="3">
    <source>
        <dbReference type="EMBL" id="TDB53511.1"/>
    </source>
</evidence>
<evidence type="ECO:0000313" key="4">
    <source>
        <dbReference type="Proteomes" id="UP000295550"/>
    </source>
</evidence>
<accession>A0A4R4JJC1</accession>
<comment type="caution">
    <text evidence="3">The sequence shown here is derived from an EMBL/GenBank/DDBJ whole genome shotgun (WGS) entry which is preliminary data.</text>
</comment>
<evidence type="ECO:0000259" key="2">
    <source>
        <dbReference type="Pfam" id="PF17482"/>
    </source>
</evidence>
<dbReference type="EMBL" id="PUJX01000006">
    <property type="protein sequence ID" value="TDB53511.1"/>
    <property type="molecule type" value="Genomic_DNA"/>
</dbReference>
<proteinExistence type="inferred from homology"/>
<protein>
    <submittedName>
        <fullName evidence="3">Phage tail sheath family protein</fullName>
    </submittedName>
</protein>